<gene>
    <name evidence="2" type="ORF">GCM10007977_088380</name>
</gene>
<dbReference type="EMBL" id="BMPI01000065">
    <property type="protein sequence ID" value="GGM73039.1"/>
    <property type="molecule type" value="Genomic_DNA"/>
</dbReference>
<dbReference type="Gene3D" id="2.80.10.50">
    <property type="match status" value="1"/>
</dbReference>
<evidence type="ECO:0000313" key="3">
    <source>
        <dbReference type="Proteomes" id="UP000642070"/>
    </source>
</evidence>
<dbReference type="RefSeq" id="WP_190256057.1">
    <property type="nucleotide sequence ID" value="NZ_BMPI01000065.1"/>
</dbReference>
<dbReference type="Proteomes" id="UP000642070">
    <property type="component" value="Unassembled WGS sequence"/>
</dbReference>
<evidence type="ECO:0000313" key="2">
    <source>
        <dbReference type="EMBL" id="GGM73039.1"/>
    </source>
</evidence>
<evidence type="ECO:0000256" key="1">
    <source>
        <dbReference type="SAM" id="SignalP"/>
    </source>
</evidence>
<keyword evidence="1" id="KW-0732">Signal</keyword>
<keyword evidence="3" id="KW-1185">Reference proteome</keyword>
<proteinExistence type="predicted"/>
<feature type="chain" id="PRO_5038504231" description="Ricin B lectin domain-containing protein" evidence="1">
    <location>
        <begin position="33"/>
        <end position="169"/>
    </location>
</feature>
<protein>
    <recommendedName>
        <fullName evidence="4">Ricin B lectin domain-containing protein</fullName>
    </recommendedName>
</protein>
<organism evidence="2 3">
    <name type="scientific">Dactylosporangium sucinum</name>
    <dbReference type="NCBI Taxonomy" id="1424081"/>
    <lineage>
        <taxon>Bacteria</taxon>
        <taxon>Bacillati</taxon>
        <taxon>Actinomycetota</taxon>
        <taxon>Actinomycetes</taxon>
        <taxon>Micromonosporales</taxon>
        <taxon>Micromonosporaceae</taxon>
        <taxon>Dactylosporangium</taxon>
    </lineage>
</organism>
<reference evidence="2" key="1">
    <citation type="journal article" date="2014" name="Int. J. Syst. Evol. Microbiol.">
        <title>Complete genome sequence of Corynebacterium casei LMG S-19264T (=DSM 44701T), isolated from a smear-ripened cheese.</title>
        <authorList>
            <consortium name="US DOE Joint Genome Institute (JGI-PGF)"/>
            <person name="Walter F."/>
            <person name="Albersmeier A."/>
            <person name="Kalinowski J."/>
            <person name="Ruckert C."/>
        </authorList>
    </citation>
    <scope>NUCLEOTIDE SEQUENCE</scope>
    <source>
        <strain evidence="2">JCM 19831</strain>
    </source>
</reference>
<comment type="caution">
    <text evidence="2">The sequence shown here is derived from an EMBL/GenBank/DDBJ whole genome shotgun (WGS) entry which is preliminary data.</text>
</comment>
<accession>A0A917UDU0</accession>
<feature type="signal peptide" evidence="1">
    <location>
        <begin position="1"/>
        <end position="32"/>
    </location>
</feature>
<dbReference type="AlphaFoldDB" id="A0A917UDU0"/>
<name>A0A917UDU0_9ACTN</name>
<reference evidence="2" key="2">
    <citation type="submission" date="2020-09" db="EMBL/GenBank/DDBJ databases">
        <authorList>
            <person name="Sun Q."/>
            <person name="Ohkuma M."/>
        </authorList>
    </citation>
    <scope>NUCLEOTIDE SEQUENCE</scope>
    <source>
        <strain evidence="2">JCM 19831</strain>
    </source>
</reference>
<evidence type="ECO:0008006" key="4">
    <source>
        <dbReference type="Google" id="ProtNLM"/>
    </source>
</evidence>
<dbReference type="SUPFAM" id="SSF50370">
    <property type="entry name" value="Ricin B-like lectins"/>
    <property type="match status" value="1"/>
</dbReference>
<dbReference type="InterPro" id="IPR035992">
    <property type="entry name" value="Ricin_B-like_lectins"/>
</dbReference>
<sequence>MRNSLRRIAAGLLASIAVTGALVVSSAAPASADIYGDWHYLRNEVTGYCLATDWSTQVNSWGGCNDANQHWRPIQIYPNDPWYGTYVLQNKVTGRCLQQVDYEHVVTAPCNGMSASFRWYGTPGDLYLGNWKFNLQSSNTGGWLSTDFNGTVLLYNGMNADNRQYWYWY</sequence>